<dbReference type="EMBL" id="FYDG01000001">
    <property type="protein sequence ID" value="SNB60568.1"/>
    <property type="molecule type" value="Genomic_DNA"/>
</dbReference>
<accession>A0A212QMV3</accession>
<dbReference type="InterPro" id="IPR046083">
    <property type="entry name" value="DUF6101"/>
</dbReference>
<dbReference type="AlphaFoldDB" id="A0A212QMV3"/>
<dbReference type="Proteomes" id="UP000198418">
    <property type="component" value="Unassembled WGS sequence"/>
</dbReference>
<organism evidence="1 2">
    <name type="scientific">Rhodoblastus acidophilus</name>
    <name type="common">Rhodopseudomonas acidophila</name>
    <dbReference type="NCBI Taxonomy" id="1074"/>
    <lineage>
        <taxon>Bacteria</taxon>
        <taxon>Pseudomonadati</taxon>
        <taxon>Pseudomonadota</taxon>
        <taxon>Alphaproteobacteria</taxon>
        <taxon>Hyphomicrobiales</taxon>
        <taxon>Rhodoblastaceae</taxon>
        <taxon>Rhodoblastus</taxon>
    </lineage>
</organism>
<gene>
    <name evidence="1" type="ORF">SAMN06265338_101852</name>
</gene>
<keyword evidence="2" id="KW-1185">Reference proteome</keyword>
<evidence type="ECO:0000313" key="1">
    <source>
        <dbReference type="EMBL" id="SNB60568.1"/>
    </source>
</evidence>
<dbReference type="RefSeq" id="WP_088519272.1">
    <property type="nucleotide sequence ID" value="NZ_FYDG01000001.1"/>
</dbReference>
<name>A0A212QMV3_RHOAC</name>
<proteinExistence type="predicted"/>
<evidence type="ECO:0000313" key="2">
    <source>
        <dbReference type="Proteomes" id="UP000198418"/>
    </source>
</evidence>
<reference evidence="2" key="1">
    <citation type="submission" date="2017-06" db="EMBL/GenBank/DDBJ databases">
        <authorList>
            <person name="Varghese N."/>
            <person name="Submissions S."/>
        </authorList>
    </citation>
    <scope>NUCLEOTIDE SEQUENCE [LARGE SCALE GENOMIC DNA]</scope>
    <source>
        <strain evidence="2">DSM 137</strain>
    </source>
</reference>
<sequence>MSQLASPLLGMLAADPRADGGQRRVTLGADTIRIDRCLLGIRMRLALPVRAYRGVSLQVVEGARGPYYRVALDHADPELSVTLAEDRDPESLVAEWRGWAKFFHLPRLALDADAGCVAVDGRLGELVLGLTRQRRRGWPLRDRRSRISALRKPPKTRRHVVHRDEREIICYE</sequence>
<dbReference type="Pfam" id="PF19596">
    <property type="entry name" value="DUF6101"/>
    <property type="match status" value="1"/>
</dbReference>
<protein>
    <submittedName>
        <fullName evidence="1">Uncharacterized protein</fullName>
    </submittedName>
</protein>
<dbReference type="OrthoDB" id="8449893at2"/>